<sequence length="58" mass="6496">MRDAGYRRYRVVKPVPMWRSTAAAWAGRPGGGTRYRAVLAADELVTLGFLADVTRETR</sequence>
<evidence type="ECO:0000313" key="3">
    <source>
        <dbReference type="Proteomes" id="UP001330812"/>
    </source>
</evidence>
<gene>
    <name evidence="2" type="ORF">VSH64_42425</name>
</gene>
<proteinExistence type="predicted"/>
<feature type="domain" description="TNT" evidence="1">
    <location>
        <begin position="4"/>
        <end position="53"/>
    </location>
</feature>
<name>A0ABZ1I5A9_9PSEU</name>
<dbReference type="RefSeq" id="WP_326568357.1">
    <property type="nucleotide sequence ID" value="NZ_CP142149.1"/>
</dbReference>
<keyword evidence="3" id="KW-1185">Reference proteome</keyword>
<accession>A0ABZ1I5A9</accession>
<dbReference type="Pfam" id="PF14021">
    <property type="entry name" value="TNT"/>
    <property type="match status" value="1"/>
</dbReference>
<dbReference type="EMBL" id="CP142149">
    <property type="protein sequence ID" value="WSE29394.1"/>
    <property type="molecule type" value="Genomic_DNA"/>
</dbReference>
<dbReference type="InterPro" id="IPR025331">
    <property type="entry name" value="TNT"/>
</dbReference>
<reference evidence="2 3" key="1">
    <citation type="journal article" date="2015" name="Int. J. Syst. Evol. Microbiol.">
        <title>Amycolatopsis rhabdoformis sp. nov., an actinomycete isolated from a tropical forest soil.</title>
        <authorList>
            <person name="Souza W.R."/>
            <person name="Silva R.E."/>
            <person name="Goodfellow M."/>
            <person name="Busarakam K."/>
            <person name="Figueiro F.S."/>
            <person name="Ferreira D."/>
            <person name="Rodrigues-Filho E."/>
            <person name="Moraes L.A.B."/>
            <person name="Zucchi T.D."/>
        </authorList>
    </citation>
    <scope>NUCLEOTIDE SEQUENCE [LARGE SCALE GENOMIC DNA]</scope>
    <source>
        <strain evidence="2 3">NCIMB 14900</strain>
    </source>
</reference>
<evidence type="ECO:0000313" key="2">
    <source>
        <dbReference type="EMBL" id="WSE29394.1"/>
    </source>
</evidence>
<evidence type="ECO:0000259" key="1">
    <source>
        <dbReference type="Pfam" id="PF14021"/>
    </source>
</evidence>
<organism evidence="2 3">
    <name type="scientific">Amycolatopsis rhabdoformis</name>
    <dbReference type="NCBI Taxonomy" id="1448059"/>
    <lineage>
        <taxon>Bacteria</taxon>
        <taxon>Bacillati</taxon>
        <taxon>Actinomycetota</taxon>
        <taxon>Actinomycetes</taxon>
        <taxon>Pseudonocardiales</taxon>
        <taxon>Pseudonocardiaceae</taxon>
        <taxon>Amycolatopsis</taxon>
    </lineage>
</organism>
<dbReference type="Proteomes" id="UP001330812">
    <property type="component" value="Chromosome"/>
</dbReference>
<protein>
    <submittedName>
        <fullName evidence="2">TNT domain-containing protein</fullName>
    </submittedName>
</protein>